<keyword evidence="1" id="KW-0472">Membrane</keyword>
<gene>
    <name evidence="2" type="ORF">HINF_LOCUS37131</name>
    <name evidence="3" type="ORF">HINF_LOCUS66840</name>
</gene>
<organism evidence="2">
    <name type="scientific">Hexamita inflata</name>
    <dbReference type="NCBI Taxonomy" id="28002"/>
    <lineage>
        <taxon>Eukaryota</taxon>
        <taxon>Metamonada</taxon>
        <taxon>Diplomonadida</taxon>
        <taxon>Hexamitidae</taxon>
        <taxon>Hexamitinae</taxon>
        <taxon>Hexamita</taxon>
    </lineage>
</organism>
<comment type="caution">
    <text evidence="2">The sequence shown here is derived from an EMBL/GenBank/DDBJ whole genome shotgun (WGS) entry which is preliminary data.</text>
</comment>
<evidence type="ECO:0000313" key="3">
    <source>
        <dbReference type="EMBL" id="CAL6093218.1"/>
    </source>
</evidence>
<keyword evidence="1" id="KW-1133">Transmembrane helix</keyword>
<name>A0AA86Q0I5_9EUKA</name>
<feature type="transmembrane region" description="Helical" evidence="1">
    <location>
        <begin position="524"/>
        <end position="548"/>
    </location>
</feature>
<reference evidence="2" key="1">
    <citation type="submission" date="2023-06" db="EMBL/GenBank/DDBJ databases">
        <authorList>
            <person name="Kurt Z."/>
        </authorList>
    </citation>
    <scope>NUCLEOTIDE SEQUENCE</scope>
</reference>
<dbReference type="EMBL" id="CAXDID020000455">
    <property type="protein sequence ID" value="CAL6093218.1"/>
    <property type="molecule type" value="Genomic_DNA"/>
</dbReference>
<evidence type="ECO:0000313" key="2">
    <source>
        <dbReference type="EMBL" id="CAI9949486.1"/>
    </source>
</evidence>
<keyword evidence="4" id="KW-1185">Reference proteome</keyword>
<proteinExistence type="predicted"/>
<sequence length="553" mass="63094">MIFATILAGSVSSSFSECFSATSYMNGNPVTNQLSLRLRPFERLNQITDENLCKMYLPGKVVVVQLHYDDISFPRPGAAEVNFIYQFNQEIVVTFTLTPADYLKIVDKQNAMYELWYDVNLVKVNNSINTIEHTKYNGTGCFSSVTITYSIDTFGDIDLGVSANNCNVAMNADLQVYLEFQNGQSNSQIPIYPCTVGCSATEYKTTSTNFKAINLYKIKKTPANTDLLSTFYTRFIENRRIPIIFNVKFKKTNIYSVISRPMDKFVSRDIWNCKNNGTQTDSHLFIGSTINPDHAFIQYRESFTNRMFCDTKNAVIVRVDCQLFDLNTTFRATKLIPLHEFNNQIGIPFEMTPELKSLRDNYNPLYTKRFVTVSYLDANDKILWELVSYSKAYVGCIKRATVHLYENRTCYIYDFDVNRICQSQKISATNLNSLGIFYTENGITESLGYYKFKYAINYTDTHQEVCFVCDEFLVDKINSYAKPTCKENQELTKQKLKTATVGFGMISTYESVILTSVVAEYENIYLPLIVSGSAVLVLMIITTSVFIAKQTAQ</sequence>
<evidence type="ECO:0000313" key="4">
    <source>
        <dbReference type="Proteomes" id="UP001642409"/>
    </source>
</evidence>
<keyword evidence="1" id="KW-0812">Transmembrane</keyword>
<accession>A0AA86Q0I5</accession>
<reference evidence="3 4" key="2">
    <citation type="submission" date="2024-07" db="EMBL/GenBank/DDBJ databases">
        <authorList>
            <person name="Akdeniz Z."/>
        </authorList>
    </citation>
    <scope>NUCLEOTIDE SEQUENCE [LARGE SCALE GENOMIC DNA]</scope>
</reference>
<dbReference type="EMBL" id="CATOUU010000799">
    <property type="protein sequence ID" value="CAI9949486.1"/>
    <property type="molecule type" value="Genomic_DNA"/>
</dbReference>
<dbReference type="Proteomes" id="UP001642409">
    <property type="component" value="Unassembled WGS sequence"/>
</dbReference>
<dbReference type="AlphaFoldDB" id="A0AA86Q0I5"/>
<protein>
    <submittedName>
        <fullName evidence="2">Uncharacterized protein</fullName>
    </submittedName>
</protein>
<evidence type="ECO:0000256" key="1">
    <source>
        <dbReference type="SAM" id="Phobius"/>
    </source>
</evidence>